<sequence length="84" mass="9547">MPTKLTLTIEQAVIDKAKKYAKERERSLSDIIENYLKVLTQERDPVEDELTPIVKSLKGSFKAPKDMDYKKELADAHGKNLSAL</sequence>
<accession>A0A840TR78</accession>
<protein>
    <recommendedName>
        <fullName evidence="3">Antitoxin</fullName>
    </recommendedName>
</protein>
<evidence type="ECO:0000313" key="1">
    <source>
        <dbReference type="EMBL" id="MBB5285824.1"/>
    </source>
</evidence>
<reference evidence="1 2" key="1">
    <citation type="submission" date="2020-08" db="EMBL/GenBank/DDBJ databases">
        <title>Genomic Encyclopedia of Type Strains, Phase IV (KMG-IV): sequencing the most valuable type-strain genomes for metagenomic binning, comparative biology and taxonomic classification.</title>
        <authorList>
            <person name="Goeker M."/>
        </authorList>
    </citation>
    <scope>NUCLEOTIDE SEQUENCE [LARGE SCALE GENOMIC DNA]</scope>
    <source>
        <strain evidence="1 2">DSM 105074</strain>
    </source>
</reference>
<dbReference type="Pfam" id="PF19891">
    <property type="entry name" value="DUF6364"/>
    <property type="match status" value="1"/>
</dbReference>
<keyword evidence="2" id="KW-1185">Reference proteome</keyword>
<name>A0A840TR78_9BACT</name>
<dbReference type="Proteomes" id="UP000557307">
    <property type="component" value="Unassembled WGS sequence"/>
</dbReference>
<dbReference type="InterPro" id="IPR045944">
    <property type="entry name" value="DUF6364"/>
</dbReference>
<evidence type="ECO:0000313" key="2">
    <source>
        <dbReference type="Proteomes" id="UP000557307"/>
    </source>
</evidence>
<dbReference type="RefSeq" id="WP_184176366.1">
    <property type="nucleotide sequence ID" value="NZ_JACHGF010000007.1"/>
</dbReference>
<dbReference type="EMBL" id="JACHGF010000007">
    <property type="protein sequence ID" value="MBB5285824.1"/>
    <property type="molecule type" value="Genomic_DNA"/>
</dbReference>
<dbReference type="AlphaFoldDB" id="A0A840TR78"/>
<organism evidence="1 2">
    <name type="scientific">Rhabdobacter roseus</name>
    <dbReference type="NCBI Taxonomy" id="1655419"/>
    <lineage>
        <taxon>Bacteria</taxon>
        <taxon>Pseudomonadati</taxon>
        <taxon>Bacteroidota</taxon>
        <taxon>Cytophagia</taxon>
        <taxon>Cytophagales</taxon>
        <taxon>Cytophagaceae</taxon>
        <taxon>Rhabdobacter</taxon>
    </lineage>
</organism>
<evidence type="ECO:0008006" key="3">
    <source>
        <dbReference type="Google" id="ProtNLM"/>
    </source>
</evidence>
<proteinExistence type="predicted"/>
<comment type="caution">
    <text evidence="1">The sequence shown here is derived from an EMBL/GenBank/DDBJ whole genome shotgun (WGS) entry which is preliminary data.</text>
</comment>
<gene>
    <name evidence="1" type="ORF">HNQ92_003984</name>
</gene>